<evidence type="ECO:0000259" key="4">
    <source>
        <dbReference type="SMART" id="SM00042"/>
    </source>
</evidence>
<dbReference type="Pfam" id="PF00431">
    <property type="entry name" value="CUB"/>
    <property type="match status" value="1"/>
</dbReference>
<evidence type="ECO:0000313" key="5">
    <source>
        <dbReference type="EMBL" id="GFS18195.1"/>
    </source>
</evidence>
<feature type="compositionally biased region" description="Polar residues" evidence="2">
    <location>
        <begin position="266"/>
        <end position="281"/>
    </location>
</feature>
<feature type="transmembrane region" description="Helical" evidence="3">
    <location>
        <begin position="12"/>
        <end position="31"/>
    </location>
</feature>
<feature type="region of interest" description="Disordered" evidence="2">
    <location>
        <begin position="263"/>
        <end position="321"/>
    </location>
</feature>
<dbReference type="SMART" id="SM00042">
    <property type="entry name" value="CUB"/>
    <property type="match status" value="1"/>
</dbReference>
<evidence type="ECO:0000256" key="2">
    <source>
        <dbReference type="SAM" id="MobiDB-lite"/>
    </source>
</evidence>
<feature type="domain" description="CUB" evidence="4">
    <location>
        <begin position="43"/>
        <end position="159"/>
    </location>
</feature>
<reference evidence="5 6" key="1">
    <citation type="journal article" date="2021" name="Elife">
        <title>Chloroplast acquisition without the gene transfer in kleptoplastic sea slugs, Plakobranchus ocellatus.</title>
        <authorList>
            <person name="Maeda T."/>
            <person name="Takahashi S."/>
            <person name="Yoshida T."/>
            <person name="Shimamura S."/>
            <person name="Takaki Y."/>
            <person name="Nagai Y."/>
            <person name="Toyoda A."/>
            <person name="Suzuki Y."/>
            <person name="Arimoto A."/>
            <person name="Ishii H."/>
            <person name="Satoh N."/>
            <person name="Nishiyama T."/>
            <person name="Hasebe M."/>
            <person name="Maruyama T."/>
            <person name="Minagawa J."/>
            <person name="Obokata J."/>
            <person name="Shigenobu S."/>
        </authorList>
    </citation>
    <scope>NUCLEOTIDE SEQUENCE [LARGE SCALE GENOMIC DNA]</scope>
</reference>
<evidence type="ECO:0000256" key="3">
    <source>
        <dbReference type="SAM" id="Phobius"/>
    </source>
</evidence>
<dbReference type="AlphaFoldDB" id="A0AAV4J742"/>
<keyword evidence="3" id="KW-1133">Transmembrane helix</keyword>
<evidence type="ECO:0000313" key="6">
    <source>
        <dbReference type="Proteomes" id="UP000762676"/>
    </source>
</evidence>
<dbReference type="InterPro" id="IPR000859">
    <property type="entry name" value="CUB_dom"/>
</dbReference>
<sequence length="321" mass="35017">MFQRLSPSWESPWLIFVVYTCLLPVGSALLCDNPHPFIQKAYVGPYVLDFPADAFGNSNSGRASQPSRCNFEINTYRKDYVIQLQFVKTSLSMNENTGACKDRIIVYDGPTTTSSIIASFCDGTPEIVTSSDEALVVFSPGSSTIDPSSQMFTLKYKAVVKRRGSEDTSHVLRIGFGSFIGVIAFIVICSGVCRKYKKAHPERSFFQFGRARNGSTTSGSRGRGVQRPPTPQSDSHSVSLRGKITGFFEAIIIKLTPARYVRESDSVTSTGNSETTLTSAEQLRRAGQAVHLRNTRGRYSGDGGRASSTGTASGLEFGVRH</sequence>
<feature type="region of interest" description="Disordered" evidence="2">
    <location>
        <begin position="210"/>
        <end position="238"/>
    </location>
</feature>
<dbReference type="SUPFAM" id="SSF49854">
    <property type="entry name" value="Spermadhesin, CUB domain"/>
    <property type="match status" value="1"/>
</dbReference>
<evidence type="ECO:0000256" key="1">
    <source>
        <dbReference type="ARBA" id="ARBA00023157"/>
    </source>
</evidence>
<feature type="compositionally biased region" description="Low complexity" evidence="2">
    <location>
        <begin position="210"/>
        <end position="220"/>
    </location>
</feature>
<dbReference type="EMBL" id="BMAT01009998">
    <property type="protein sequence ID" value="GFS18195.1"/>
    <property type="molecule type" value="Genomic_DNA"/>
</dbReference>
<keyword evidence="3" id="KW-0812">Transmembrane</keyword>
<feature type="transmembrane region" description="Helical" evidence="3">
    <location>
        <begin position="171"/>
        <end position="188"/>
    </location>
</feature>
<name>A0AAV4J742_9GAST</name>
<proteinExistence type="predicted"/>
<gene>
    <name evidence="5" type="ORF">ElyMa_005000900</name>
</gene>
<accession>A0AAV4J742</accession>
<keyword evidence="1" id="KW-1015">Disulfide bond</keyword>
<dbReference type="Proteomes" id="UP000762676">
    <property type="component" value="Unassembled WGS sequence"/>
</dbReference>
<comment type="caution">
    <text evidence="5">The sequence shown here is derived from an EMBL/GenBank/DDBJ whole genome shotgun (WGS) entry which is preliminary data.</text>
</comment>
<dbReference type="InterPro" id="IPR035914">
    <property type="entry name" value="Sperma_CUB_dom_sf"/>
</dbReference>
<feature type="compositionally biased region" description="Low complexity" evidence="2">
    <location>
        <begin position="305"/>
        <end position="314"/>
    </location>
</feature>
<keyword evidence="6" id="KW-1185">Reference proteome</keyword>
<organism evidence="5 6">
    <name type="scientific">Elysia marginata</name>
    <dbReference type="NCBI Taxonomy" id="1093978"/>
    <lineage>
        <taxon>Eukaryota</taxon>
        <taxon>Metazoa</taxon>
        <taxon>Spiralia</taxon>
        <taxon>Lophotrochozoa</taxon>
        <taxon>Mollusca</taxon>
        <taxon>Gastropoda</taxon>
        <taxon>Heterobranchia</taxon>
        <taxon>Euthyneura</taxon>
        <taxon>Panpulmonata</taxon>
        <taxon>Sacoglossa</taxon>
        <taxon>Placobranchoidea</taxon>
        <taxon>Plakobranchidae</taxon>
        <taxon>Elysia</taxon>
    </lineage>
</organism>
<dbReference type="Gene3D" id="2.60.120.290">
    <property type="entry name" value="Spermadhesin, CUB domain"/>
    <property type="match status" value="1"/>
</dbReference>
<protein>
    <submittedName>
        <fullName evidence="5">CUB and zona pellucida-like domain-containing protein 1</fullName>
    </submittedName>
</protein>
<keyword evidence="3" id="KW-0472">Membrane</keyword>